<dbReference type="GO" id="GO:0015740">
    <property type="term" value="P:C4-dicarboxylate transport"/>
    <property type="evidence" value="ECO:0007669"/>
    <property type="project" value="TreeGrafter"/>
</dbReference>
<evidence type="ECO:0000313" key="12">
    <source>
        <dbReference type="Proteomes" id="UP000095209"/>
    </source>
</evidence>
<keyword evidence="2" id="KW-0813">Transport</keyword>
<proteinExistence type="inferred from homology"/>
<dbReference type="RefSeq" id="WP_069717846.1">
    <property type="nucleotide sequence ID" value="NZ_MJEH01000034.1"/>
</dbReference>
<dbReference type="Pfam" id="PF04290">
    <property type="entry name" value="DctQ"/>
    <property type="match status" value="1"/>
</dbReference>
<feature type="transmembrane region" description="Helical" evidence="9">
    <location>
        <begin position="86"/>
        <end position="107"/>
    </location>
</feature>
<keyword evidence="6 9" id="KW-1133">Transmembrane helix</keyword>
<evidence type="ECO:0000256" key="2">
    <source>
        <dbReference type="ARBA" id="ARBA00022448"/>
    </source>
</evidence>
<dbReference type="STRING" id="1305675.BFG57_16605"/>
<dbReference type="GO" id="GO:0005886">
    <property type="term" value="C:plasma membrane"/>
    <property type="evidence" value="ECO:0007669"/>
    <property type="project" value="UniProtKB-SubCell"/>
</dbReference>
<dbReference type="GO" id="GO:0022857">
    <property type="term" value="F:transmembrane transporter activity"/>
    <property type="evidence" value="ECO:0007669"/>
    <property type="project" value="TreeGrafter"/>
</dbReference>
<feature type="transmembrane region" description="Helical" evidence="9">
    <location>
        <begin position="127"/>
        <end position="146"/>
    </location>
</feature>
<dbReference type="InterPro" id="IPR007387">
    <property type="entry name" value="TRAP_DctQ"/>
</dbReference>
<evidence type="ECO:0000313" key="11">
    <source>
        <dbReference type="EMBL" id="OEH92104.1"/>
    </source>
</evidence>
<feature type="transmembrane region" description="Helical" evidence="9">
    <location>
        <begin position="14"/>
        <end position="35"/>
    </location>
</feature>
<evidence type="ECO:0000256" key="3">
    <source>
        <dbReference type="ARBA" id="ARBA00022475"/>
    </source>
</evidence>
<dbReference type="PANTHER" id="PTHR35011">
    <property type="entry name" value="2,3-DIKETO-L-GULONATE TRAP TRANSPORTER SMALL PERMEASE PROTEIN YIAM"/>
    <property type="match status" value="1"/>
</dbReference>
<accession>A0A1E5LDG0</accession>
<evidence type="ECO:0000256" key="9">
    <source>
        <dbReference type="SAM" id="Phobius"/>
    </source>
</evidence>
<evidence type="ECO:0000256" key="5">
    <source>
        <dbReference type="ARBA" id="ARBA00022692"/>
    </source>
</evidence>
<feature type="transmembrane region" description="Helical" evidence="9">
    <location>
        <begin position="47"/>
        <end position="65"/>
    </location>
</feature>
<protein>
    <submittedName>
        <fullName evidence="11">C4-dicarboxylate ABC transporter permease</fullName>
    </submittedName>
</protein>
<sequence>MKVLNTLLNRLEEITVAITLTISVILTFIEVVLRYGFGSSIGFTHELVVYLLIFTGMIGASIGVREKVHLGVDLLVLQFPYSIQKALTLFSLIICTLFCIIITILGIEHIQILSQFGQVSPEMEIPLYIPKLIVPLSFGLMTIRFIQQIIIIIKTPAKLTLHKEGGIE</sequence>
<evidence type="ECO:0000256" key="1">
    <source>
        <dbReference type="ARBA" id="ARBA00004429"/>
    </source>
</evidence>
<evidence type="ECO:0000256" key="6">
    <source>
        <dbReference type="ARBA" id="ARBA00022989"/>
    </source>
</evidence>
<organism evidence="11 12">
    <name type="scientific">Bacillus solimangrovi</name>
    <dbReference type="NCBI Taxonomy" id="1305675"/>
    <lineage>
        <taxon>Bacteria</taxon>
        <taxon>Bacillati</taxon>
        <taxon>Bacillota</taxon>
        <taxon>Bacilli</taxon>
        <taxon>Bacillales</taxon>
        <taxon>Bacillaceae</taxon>
        <taxon>Bacillus</taxon>
    </lineage>
</organism>
<comment type="similarity">
    <text evidence="8">Belongs to the TRAP transporter small permease family.</text>
</comment>
<keyword evidence="7 9" id="KW-0472">Membrane</keyword>
<dbReference type="OrthoDB" id="9815614at2"/>
<keyword evidence="5 9" id="KW-0812">Transmembrane</keyword>
<dbReference type="PANTHER" id="PTHR35011:SF2">
    <property type="entry name" value="2,3-DIKETO-L-GULONATE TRAP TRANSPORTER SMALL PERMEASE PROTEIN YIAM"/>
    <property type="match status" value="1"/>
</dbReference>
<dbReference type="InterPro" id="IPR055348">
    <property type="entry name" value="DctQ"/>
</dbReference>
<keyword evidence="12" id="KW-1185">Reference proteome</keyword>
<name>A0A1E5LDG0_9BACI</name>
<comment type="caution">
    <text evidence="11">The sequence shown here is derived from an EMBL/GenBank/DDBJ whole genome shotgun (WGS) entry which is preliminary data.</text>
</comment>
<keyword evidence="4" id="KW-0997">Cell inner membrane</keyword>
<reference evidence="11 12" key="1">
    <citation type="submission" date="2016-08" db="EMBL/GenBank/DDBJ databases">
        <title>Genome of Bacillus solimangrovi GH2-4.</title>
        <authorList>
            <person name="Lim S."/>
            <person name="Kim B.-C."/>
        </authorList>
    </citation>
    <scope>NUCLEOTIDE SEQUENCE [LARGE SCALE GENOMIC DNA]</scope>
    <source>
        <strain evidence="11 12">GH2-4</strain>
    </source>
</reference>
<evidence type="ECO:0000256" key="4">
    <source>
        <dbReference type="ARBA" id="ARBA00022519"/>
    </source>
</evidence>
<comment type="subcellular location">
    <subcellularLocation>
        <location evidence="1">Cell inner membrane</location>
        <topology evidence="1">Multi-pass membrane protein</topology>
    </subcellularLocation>
</comment>
<dbReference type="AlphaFoldDB" id="A0A1E5LDG0"/>
<evidence type="ECO:0000256" key="7">
    <source>
        <dbReference type="ARBA" id="ARBA00023136"/>
    </source>
</evidence>
<gene>
    <name evidence="11" type="ORF">BFG57_16605</name>
</gene>
<evidence type="ECO:0000259" key="10">
    <source>
        <dbReference type="Pfam" id="PF04290"/>
    </source>
</evidence>
<feature type="domain" description="Tripartite ATP-independent periplasmic transporters DctQ component" evidence="10">
    <location>
        <begin position="24"/>
        <end position="150"/>
    </location>
</feature>
<dbReference type="Proteomes" id="UP000095209">
    <property type="component" value="Unassembled WGS sequence"/>
</dbReference>
<evidence type="ECO:0000256" key="8">
    <source>
        <dbReference type="ARBA" id="ARBA00038436"/>
    </source>
</evidence>
<dbReference type="EMBL" id="MJEH01000034">
    <property type="protein sequence ID" value="OEH92104.1"/>
    <property type="molecule type" value="Genomic_DNA"/>
</dbReference>
<keyword evidence="3" id="KW-1003">Cell membrane</keyword>